<keyword evidence="2" id="KW-0004">4Fe-4S</keyword>
<gene>
    <name evidence="10" type="primary">mtaB</name>
    <name evidence="10" type="ORF">IAC78_04395</name>
</gene>
<dbReference type="GO" id="GO:0051539">
    <property type="term" value="F:4 iron, 4 sulfur cluster binding"/>
    <property type="evidence" value="ECO:0007669"/>
    <property type="project" value="UniProtKB-KW"/>
</dbReference>
<evidence type="ECO:0000259" key="8">
    <source>
        <dbReference type="PROSITE" id="PS51449"/>
    </source>
</evidence>
<dbReference type="InterPro" id="IPR006467">
    <property type="entry name" value="MiaB-like_bact"/>
</dbReference>
<dbReference type="PROSITE" id="PS51918">
    <property type="entry name" value="RADICAL_SAM"/>
    <property type="match status" value="1"/>
</dbReference>
<dbReference type="InterPro" id="IPR007197">
    <property type="entry name" value="rSAM"/>
</dbReference>
<dbReference type="PROSITE" id="PS01278">
    <property type="entry name" value="MTTASE_RADICAL"/>
    <property type="match status" value="1"/>
</dbReference>
<keyword evidence="4" id="KW-0949">S-adenosyl-L-methionine</keyword>
<dbReference type="InterPro" id="IPR058240">
    <property type="entry name" value="rSAM_sf"/>
</dbReference>
<feature type="domain" description="MTTase N-terminal" evidence="8">
    <location>
        <begin position="2"/>
        <end position="112"/>
    </location>
</feature>
<dbReference type="GO" id="GO:0046872">
    <property type="term" value="F:metal ion binding"/>
    <property type="evidence" value="ECO:0007669"/>
    <property type="project" value="UniProtKB-KW"/>
</dbReference>
<proteinExistence type="predicted"/>
<keyword evidence="6" id="KW-0408">Iron</keyword>
<dbReference type="InterPro" id="IPR020612">
    <property type="entry name" value="Methylthiotransferase_CS"/>
</dbReference>
<dbReference type="Gene3D" id="3.80.30.20">
    <property type="entry name" value="tm_1862 like domain"/>
    <property type="match status" value="1"/>
</dbReference>
<accession>A0A9D9D902</accession>
<evidence type="ECO:0000256" key="4">
    <source>
        <dbReference type="ARBA" id="ARBA00022691"/>
    </source>
</evidence>
<dbReference type="GO" id="GO:0005829">
    <property type="term" value="C:cytosol"/>
    <property type="evidence" value="ECO:0007669"/>
    <property type="project" value="TreeGrafter"/>
</dbReference>
<dbReference type="AlphaFoldDB" id="A0A9D9D902"/>
<feature type="domain" description="Radical SAM core" evidence="9">
    <location>
        <begin position="136"/>
        <end position="364"/>
    </location>
</feature>
<keyword evidence="3" id="KW-0808">Transferase</keyword>
<dbReference type="Gene3D" id="3.40.50.12160">
    <property type="entry name" value="Methylthiotransferase, N-terminal domain"/>
    <property type="match status" value="1"/>
</dbReference>
<evidence type="ECO:0000313" key="11">
    <source>
        <dbReference type="Proteomes" id="UP000823629"/>
    </source>
</evidence>
<dbReference type="NCBIfam" id="TIGR01579">
    <property type="entry name" value="MiaB-like-C"/>
    <property type="match status" value="1"/>
</dbReference>
<dbReference type="PROSITE" id="PS51449">
    <property type="entry name" value="MTTASE_N"/>
    <property type="match status" value="1"/>
</dbReference>
<dbReference type="InterPro" id="IPR006638">
    <property type="entry name" value="Elp3/MiaA/NifB-like_rSAM"/>
</dbReference>
<dbReference type="PANTHER" id="PTHR43020:SF2">
    <property type="entry name" value="MITOCHONDRIAL TRNA METHYLTHIOTRANSFERASE CDK5RAP1"/>
    <property type="match status" value="1"/>
</dbReference>
<reference evidence="10" key="1">
    <citation type="submission" date="2020-10" db="EMBL/GenBank/DDBJ databases">
        <authorList>
            <person name="Gilroy R."/>
        </authorList>
    </citation>
    <scope>NUCLEOTIDE SEQUENCE</scope>
    <source>
        <strain evidence="10">1748</strain>
    </source>
</reference>
<name>A0A9D9D902_9BACL</name>
<evidence type="ECO:0000256" key="6">
    <source>
        <dbReference type="ARBA" id="ARBA00023004"/>
    </source>
</evidence>
<evidence type="ECO:0000256" key="1">
    <source>
        <dbReference type="ARBA" id="ARBA00001966"/>
    </source>
</evidence>
<keyword evidence="7" id="KW-0411">Iron-sulfur</keyword>
<reference evidence="10" key="2">
    <citation type="journal article" date="2021" name="PeerJ">
        <title>Extensive microbial diversity within the chicken gut microbiome revealed by metagenomics and culture.</title>
        <authorList>
            <person name="Gilroy R."/>
            <person name="Ravi A."/>
            <person name="Getino M."/>
            <person name="Pursley I."/>
            <person name="Horton D.L."/>
            <person name="Alikhan N.F."/>
            <person name="Baker D."/>
            <person name="Gharbi K."/>
            <person name="Hall N."/>
            <person name="Watson M."/>
            <person name="Adriaenssens E.M."/>
            <person name="Foster-Nyarko E."/>
            <person name="Jarju S."/>
            <person name="Secka A."/>
            <person name="Antonio M."/>
            <person name="Oren A."/>
            <person name="Chaudhuri R.R."/>
            <person name="La Ragione R."/>
            <person name="Hildebrand F."/>
            <person name="Pallen M.J."/>
        </authorList>
    </citation>
    <scope>NUCLEOTIDE SEQUENCE</scope>
    <source>
        <strain evidence="10">1748</strain>
    </source>
</reference>
<dbReference type="Proteomes" id="UP000823629">
    <property type="component" value="Unassembled WGS sequence"/>
</dbReference>
<dbReference type="SFLD" id="SFLDG01061">
    <property type="entry name" value="methylthiotransferase"/>
    <property type="match status" value="1"/>
</dbReference>
<sequence>MKKFYSISFGCKVNSYETEAFAEKLEASDYIRSENEEDADIFVVNTCAVTKMAEKKDMEKLRSLANKYPDKKIYVMGCFAQHNPDKVASVSPNISVTGTSRRMELASAACEGNIVNLFEDKPRYFSKYEDIGISRFAKEVRAFVKIQDGCDNFCSYCLIPFVRGKSRSRDFNSVLCEIQSLALNGYKEIVITGIDTASYAYQGKTFSDLIEAILSIEPSSFRVRISSLEAKQIDDKLISLFKSNSRLVPHIHLPLQSGSEKINRLMNRKYDMKEYLSLCETLYKEIPNLAISTDIITGFPSETEEDFLDTVEVSKKVHYMRIHAFPYSPRPFTKAYYMKDQVDRGVAKKRVKYLQELSSKQEKEFYDSFLGKKLHVLVEEVEQVNNTYLCKGYTENYLYIVFRSEDNLLSKIREITICDKEILEDK</sequence>
<dbReference type="InterPro" id="IPR013848">
    <property type="entry name" value="Methylthiotransferase_N"/>
</dbReference>
<dbReference type="SFLD" id="SFLDS00029">
    <property type="entry name" value="Radical_SAM"/>
    <property type="match status" value="1"/>
</dbReference>
<comment type="caution">
    <text evidence="10">The sequence shown here is derived from an EMBL/GenBank/DDBJ whole genome shotgun (WGS) entry which is preliminary data.</text>
</comment>
<evidence type="ECO:0000256" key="5">
    <source>
        <dbReference type="ARBA" id="ARBA00022723"/>
    </source>
</evidence>
<dbReference type="InterPro" id="IPR038135">
    <property type="entry name" value="Methylthiotransferase_N_sf"/>
</dbReference>
<evidence type="ECO:0000256" key="7">
    <source>
        <dbReference type="ARBA" id="ARBA00023014"/>
    </source>
</evidence>
<keyword evidence="5" id="KW-0479">Metal-binding</keyword>
<dbReference type="Pfam" id="PF04055">
    <property type="entry name" value="Radical_SAM"/>
    <property type="match status" value="1"/>
</dbReference>
<dbReference type="SUPFAM" id="SSF102114">
    <property type="entry name" value="Radical SAM enzymes"/>
    <property type="match status" value="1"/>
</dbReference>
<dbReference type="Pfam" id="PF00919">
    <property type="entry name" value="UPF0004"/>
    <property type="match status" value="1"/>
</dbReference>
<evidence type="ECO:0000256" key="3">
    <source>
        <dbReference type="ARBA" id="ARBA00022679"/>
    </source>
</evidence>
<dbReference type="FunFam" id="3.80.30.20:FF:000001">
    <property type="entry name" value="tRNA-2-methylthio-N(6)-dimethylallyladenosine synthase 2"/>
    <property type="match status" value="1"/>
</dbReference>
<dbReference type="NCBIfam" id="TIGR00089">
    <property type="entry name" value="MiaB/RimO family radical SAM methylthiotransferase"/>
    <property type="match status" value="1"/>
</dbReference>
<protein>
    <submittedName>
        <fullName evidence="10">tRNA (N(6)-L-threonylcarbamoyladenosine(37)-C(2))-methylthiotransferase MtaB</fullName>
    </submittedName>
</protein>
<dbReference type="EMBL" id="JADING010000128">
    <property type="protein sequence ID" value="MBO8414688.1"/>
    <property type="molecule type" value="Genomic_DNA"/>
</dbReference>
<evidence type="ECO:0000259" key="9">
    <source>
        <dbReference type="PROSITE" id="PS51918"/>
    </source>
</evidence>
<comment type="cofactor">
    <cofactor evidence="1">
        <name>[4Fe-4S] cluster</name>
        <dbReference type="ChEBI" id="CHEBI:49883"/>
    </cofactor>
</comment>
<dbReference type="PANTHER" id="PTHR43020">
    <property type="entry name" value="CDK5 REGULATORY SUBUNIT-ASSOCIATED PROTEIN 1"/>
    <property type="match status" value="1"/>
</dbReference>
<evidence type="ECO:0000313" key="10">
    <source>
        <dbReference type="EMBL" id="MBO8414688.1"/>
    </source>
</evidence>
<dbReference type="SFLD" id="SFLDG01082">
    <property type="entry name" value="B12-binding_domain_containing"/>
    <property type="match status" value="1"/>
</dbReference>
<evidence type="ECO:0000256" key="2">
    <source>
        <dbReference type="ARBA" id="ARBA00022485"/>
    </source>
</evidence>
<dbReference type="SMART" id="SM00729">
    <property type="entry name" value="Elp3"/>
    <property type="match status" value="1"/>
</dbReference>
<dbReference type="InterPro" id="IPR023404">
    <property type="entry name" value="rSAM_horseshoe"/>
</dbReference>
<dbReference type="GO" id="GO:0035597">
    <property type="term" value="F:tRNA-2-methylthio-N(6)-dimethylallyladenosine(37) synthase activity"/>
    <property type="evidence" value="ECO:0007669"/>
    <property type="project" value="TreeGrafter"/>
</dbReference>
<organism evidence="10 11">
    <name type="scientific">Candidatus Scatoplasma merdavium</name>
    <dbReference type="NCBI Taxonomy" id="2840932"/>
    <lineage>
        <taxon>Bacteria</taxon>
        <taxon>Bacillati</taxon>
        <taxon>Bacillota</taxon>
        <taxon>Bacilli</taxon>
        <taxon>Bacillales</taxon>
        <taxon>Candidatus Scatoplasma</taxon>
    </lineage>
</organism>
<dbReference type="InterPro" id="IPR005839">
    <property type="entry name" value="Methylthiotransferase"/>
</dbReference>